<dbReference type="Proteomes" id="UP000095706">
    <property type="component" value="Unassembled WGS sequence"/>
</dbReference>
<dbReference type="EMBL" id="CYYV01000018">
    <property type="protein sequence ID" value="CUO88242.1"/>
    <property type="molecule type" value="Genomic_DNA"/>
</dbReference>
<sequence length="32" mass="4029">MREVKRDFPWFSITEYEKEAAYLRRRLDTPHS</sequence>
<dbReference type="AlphaFoldDB" id="A0A174ILI0"/>
<evidence type="ECO:0000313" key="1">
    <source>
        <dbReference type="EMBL" id="CUO88242.1"/>
    </source>
</evidence>
<evidence type="ECO:0000313" key="2">
    <source>
        <dbReference type="Proteomes" id="UP000095706"/>
    </source>
</evidence>
<gene>
    <name evidence="1" type="ORF">ERS852406_03078</name>
</gene>
<organism evidence="1 2">
    <name type="scientific">Fusicatenibacter saccharivorans</name>
    <dbReference type="NCBI Taxonomy" id="1150298"/>
    <lineage>
        <taxon>Bacteria</taxon>
        <taxon>Bacillati</taxon>
        <taxon>Bacillota</taxon>
        <taxon>Clostridia</taxon>
        <taxon>Lachnospirales</taxon>
        <taxon>Lachnospiraceae</taxon>
        <taxon>Fusicatenibacter</taxon>
    </lineage>
</organism>
<protein>
    <submittedName>
        <fullName evidence="1">Uncharacterized protein</fullName>
    </submittedName>
</protein>
<name>A0A174ILI0_9FIRM</name>
<proteinExistence type="predicted"/>
<accession>A0A174ILI0</accession>
<reference evidence="1 2" key="1">
    <citation type="submission" date="2015-09" db="EMBL/GenBank/DDBJ databases">
        <authorList>
            <consortium name="Pathogen Informatics"/>
        </authorList>
    </citation>
    <scope>NUCLEOTIDE SEQUENCE [LARGE SCALE GENOMIC DNA]</scope>
    <source>
        <strain evidence="1 2">2789STDY5608849</strain>
    </source>
</reference>